<dbReference type="Gene3D" id="3.55.50.30">
    <property type="match status" value="1"/>
</dbReference>
<keyword evidence="6" id="KW-0998">Cell outer membrane</keyword>
<dbReference type="InterPro" id="IPR011662">
    <property type="entry name" value="Secretin/TonB_short_N"/>
</dbReference>
<dbReference type="SMART" id="SM00965">
    <property type="entry name" value="STN"/>
    <property type="match status" value="1"/>
</dbReference>
<comment type="similarity">
    <text evidence="7">Belongs to the TonB-dependent receptor family.</text>
</comment>
<protein>
    <submittedName>
        <fullName evidence="10">TonB-dependent receptor</fullName>
    </submittedName>
</protein>
<feature type="chain" id="PRO_5033030848" evidence="8">
    <location>
        <begin position="33"/>
        <end position="1111"/>
    </location>
</feature>
<dbReference type="Proteomes" id="UP000578091">
    <property type="component" value="Unassembled WGS sequence"/>
</dbReference>
<sequence length="1111" mass="117825">MNSFGSRRIPQRSGLWLAIGLGCALAAAPALAQDRRQFDLPPQEAAQAIRAAAEQSGLQIMAPEGDLRGVRTRAVHGDFDAIEAVRLMFEGTGLEVVASGDDTVTVRRPRAPAPQPRPIARAAALPDETVELGRIEVTGTRISRTGFDTLQAALVTSAEEIDRRGYTNIGQALEDTPGFGTSASSPVGAEQATLGIAQTFVNFFGLGSQRTLTLVNGRRFVSSNTVAGAGGAAAPGSQVDLNVIPAGLVDRVETVAIGGAPVYGSDAIAGTVNVILKEDFEGAQASVQYGITDRGDGESYSVRGLFGGNFADGRGNAVIGTEYHRQHGLRLSDRMPFRYDQVANPADTGPDDGIAARMVVDNLRYALFTEGGLHYDTQLAPILGFDLPGAVLPPIYTRGNYIYDSSGTPLQFGADGELVPYVPGRVVQEALGAPILTDGGDGIDPADHFGLLSPTERTIFNALGHFDLIPAVRAFVETTYVRTEGVEQSQLYQYAAPLLGGPALRFSADNPYLSDRSRAILAENGLDGFNLSRNLNDVVDRTPGETQLDLYRFVGGLKGDFQAFDDTWSWDLSYNYGRSESVSSETHIDPVRLLRAIDAVRDGSGNVVCASGGDCVPINLFGAGNASAEAIDYITDRGRAISLNTQKVLTGNLTGALPVGLAEPLQFNLGAERRTESGSFEPDATLQAGNVLVGTGVGSFAGIEGSYRTTEFYGEVVAPLIAESQELRFAKALSLEAAARHVDNSLAGSDLTWSAGARFAPRLPGWGDGLVLRGVYTHAIRSPAITELFLGSAPVSGSINDVCNAQNYNRGANPAVREANCRAALAAVGVDDPAAFASTTGAVSAFGTRSGNVDLMNETADSWSLGFVYQPTALPGFRLAMDWSEISLENGIQNLGIGALLAACYDSANFPNEPACANFERLTAEQAAAQPGPARTAGDIANGYRTGFVNTSTLDFSGLIGAAEYRFDLGAGSMRVGSKLSYTHRYEFVSQPGVPAQDNVGSVGVPEYRANLSTGYTRGDLELDLQALWTSSVVRDLNATEEDLPREANHIGDYWRFNATVGYWFGSHVKAQLAVNNLFDRKVPYAAQVGRSFGAYDPIGRTYLLRLSASF</sequence>
<dbReference type="Gene3D" id="2.170.130.10">
    <property type="entry name" value="TonB-dependent receptor, plug domain"/>
    <property type="match status" value="1"/>
</dbReference>
<comment type="subcellular location">
    <subcellularLocation>
        <location evidence="1 7">Cell outer membrane</location>
    </subcellularLocation>
</comment>
<dbReference type="InterPro" id="IPR000531">
    <property type="entry name" value="Beta-barrel_TonB"/>
</dbReference>
<dbReference type="PROSITE" id="PS51257">
    <property type="entry name" value="PROKAR_LIPOPROTEIN"/>
    <property type="match status" value="1"/>
</dbReference>
<evidence type="ECO:0000256" key="2">
    <source>
        <dbReference type="ARBA" id="ARBA00022448"/>
    </source>
</evidence>
<keyword evidence="10" id="KW-0675">Receptor</keyword>
<keyword evidence="3" id="KW-0410">Iron transport</keyword>
<dbReference type="InterPro" id="IPR012910">
    <property type="entry name" value="Plug_dom"/>
</dbReference>
<dbReference type="PANTHER" id="PTHR47234">
    <property type="match status" value="1"/>
</dbReference>
<evidence type="ECO:0000256" key="4">
    <source>
        <dbReference type="ARBA" id="ARBA00023004"/>
    </source>
</evidence>
<accession>A0A853JIC8</accession>
<dbReference type="GO" id="GO:0006826">
    <property type="term" value="P:iron ion transport"/>
    <property type="evidence" value="ECO:0007669"/>
    <property type="project" value="UniProtKB-KW"/>
</dbReference>
<evidence type="ECO:0000256" key="6">
    <source>
        <dbReference type="ARBA" id="ARBA00023237"/>
    </source>
</evidence>
<keyword evidence="4" id="KW-0408">Iron</keyword>
<keyword evidence="8" id="KW-0732">Signal</keyword>
<keyword evidence="7" id="KW-0798">TonB box</keyword>
<dbReference type="SUPFAM" id="SSF56935">
    <property type="entry name" value="Porins"/>
    <property type="match status" value="1"/>
</dbReference>
<dbReference type="InterPro" id="IPR037066">
    <property type="entry name" value="Plug_dom_sf"/>
</dbReference>
<reference evidence="10 11" key="1">
    <citation type="submission" date="2020-07" db="EMBL/GenBank/DDBJ databases">
        <title>Luteimonas sp. SJ-92.</title>
        <authorList>
            <person name="Huang X.-X."/>
            <person name="Xu L."/>
            <person name="Sun J.-Q."/>
        </authorList>
    </citation>
    <scope>NUCLEOTIDE SEQUENCE [LARGE SCALE GENOMIC DNA]</scope>
    <source>
        <strain evidence="10 11">SJ-92</strain>
    </source>
</reference>
<feature type="signal peptide" evidence="8">
    <location>
        <begin position="1"/>
        <end position="32"/>
    </location>
</feature>
<evidence type="ECO:0000256" key="1">
    <source>
        <dbReference type="ARBA" id="ARBA00004442"/>
    </source>
</evidence>
<proteinExistence type="inferred from homology"/>
<evidence type="ECO:0000256" key="3">
    <source>
        <dbReference type="ARBA" id="ARBA00022496"/>
    </source>
</evidence>
<dbReference type="Pfam" id="PF00593">
    <property type="entry name" value="TonB_dep_Rec_b-barrel"/>
    <property type="match status" value="1"/>
</dbReference>
<comment type="caution">
    <text evidence="10">The sequence shown here is derived from an EMBL/GenBank/DDBJ whole genome shotgun (WGS) entry which is preliminary data.</text>
</comment>
<dbReference type="EMBL" id="JACCKA010000094">
    <property type="protein sequence ID" value="NZA28615.1"/>
    <property type="molecule type" value="Genomic_DNA"/>
</dbReference>
<keyword evidence="5 7" id="KW-0472">Membrane</keyword>
<dbReference type="Pfam" id="PF07715">
    <property type="entry name" value="Plug"/>
    <property type="match status" value="1"/>
</dbReference>
<dbReference type="GO" id="GO:0009279">
    <property type="term" value="C:cell outer membrane"/>
    <property type="evidence" value="ECO:0007669"/>
    <property type="project" value="UniProtKB-SubCell"/>
</dbReference>
<evidence type="ECO:0000259" key="9">
    <source>
        <dbReference type="SMART" id="SM00965"/>
    </source>
</evidence>
<evidence type="ECO:0000313" key="10">
    <source>
        <dbReference type="EMBL" id="NZA28615.1"/>
    </source>
</evidence>
<keyword evidence="2" id="KW-0813">Transport</keyword>
<organism evidence="10 11">
    <name type="scientific">Luteimonas salinisoli</name>
    <dbReference type="NCBI Taxonomy" id="2752307"/>
    <lineage>
        <taxon>Bacteria</taxon>
        <taxon>Pseudomonadati</taxon>
        <taxon>Pseudomonadota</taxon>
        <taxon>Gammaproteobacteria</taxon>
        <taxon>Lysobacterales</taxon>
        <taxon>Lysobacteraceae</taxon>
        <taxon>Luteimonas</taxon>
    </lineage>
</organism>
<dbReference type="InterPro" id="IPR036942">
    <property type="entry name" value="Beta-barrel_TonB_sf"/>
</dbReference>
<dbReference type="Gene3D" id="2.40.170.20">
    <property type="entry name" value="TonB-dependent receptor, beta-barrel domain"/>
    <property type="match status" value="1"/>
</dbReference>
<evidence type="ECO:0000256" key="8">
    <source>
        <dbReference type="SAM" id="SignalP"/>
    </source>
</evidence>
<name>A0A853JIC8_9GAMM</name>
<feature type="domain" description="Secretin/TonB short N-terminal" evidence="9">
    <location>
        <begin position="58"/>
        <end position="109"/>
    </location>
</feature>
<dbReference type="AlphaFoldDB" id="A0A853JIC8"/>
<dbReference type="RefSeq" id="WP_180680374.1">
    <property type="nucleotide sequence ID" value="NZ_JACCKA010000094.1"/>
</dbReference>
<evidence type="ECO:0000256" key="5">
    <source>
        <dbReference type="ARBA" id="ARBA00023136"/>
    </source>
</evidence>
<keyword evidence="11" id="KW-1185">Reference proteome</keyword>
<dbReference type="PANTHER" id="PTHR47234:SF2">
    <property type="entry name" value="TONB-DEPENDENT RECEPTOR"/>
    <property type="match status" value="1"/>
</dbReference>
<evidence type="ECO:0000256" key="7">
    <source>
        <dbReference type="RuleBase" id="RU003357"/>
    </source>
</evidence>
<evidence type="ECO:0000313" key="11">
    <source>
        <dbReference type="Proteomes" id="UP000578091"/>
    </source>
</evidence>
<gene>
    <name evidence="10" type="ORF">H0E84_19760</name>
</gene>
<keyword evidence="3" id="KW-0406">Ion transport</keyword>